<evidence type="ECO:0000313" key="2">
    <source>
        <dbReference type="Proteomes" id="UP000274131"/>
    </source>
</evidence>
<reference evidence="3" key="1">
    <citation type="submission" date="2017-02" db="UniProtKB">
        <authorList>
            <consortium name="WormBaseParasite"/>
        </authorList>
    </citation>
    <scope>IDENTIFICATION</scope>
</reference>
<name>A0A0N4UV83_ENTVE</name>
<reference evidence="1 2" key="2">
    <citation type="submission" date="2018-10" db="EMBL/GenBank/DDBJ databases">
        <authorList>
            <consortium name="Pathogen Informatics"/>
        </authorList>
    </citation>
    <scope>NUCLEOTIDE SEQUENCE [LARGE SCALE GENOMIC DNA]</scope>
</reference>
<organism evidence="3">
    <name type="scientific">Enterobius vermicularis</name>
    <name type="common">Human pinworm</name>
    <dbReference type="NCBI Taxonomy" id="51028"/>
    <lineage>
        <taxon>Eukaryota</taxon>
        <taxon>Metazoa</taxon>
        <taxon>Ecdysozoa</taxon>
        <taxon>Nematoda</taxon>
        <taxon>Chromadorea</taxon>
        <taxon>Rhabditida</taxon>
        <taxon>Spirurina</taxon>
        <taxon>Oxyuridomorpha</taxon>
        <taxon>Oxyuroidea</taxon>
        <taxon>Oxyuridae</taxon>
        <taxon>Enterobius</taxon>
    </lineage>
</organism>
<accession>A0A0N4UV83</accession>
<dbReference type="Proteomes" id="UP000274131">
    <property type="component" value="Unassembled WGS sequence"/>
</dbReference>
<dbReference type="AlphaFoldDB" id="A0A0N4UV83"/>
<proteinExistence type="predicted"/>
<dbReference type="EMBL" id="UXUI01007162">
    <property type="protein sequence ID" value="VDD85904.1"/>
    <property type="molecule type" value="Genomic_DNA"/>
</dbReference>
<evidence type="ECO:0000313" key="3">
    <source>
        <dbReference type="WBParaSite" id="EVEC_0000133901-mRNA-1"/>
    </source>
</evidence>
<dbReference type="OrthoDB" id="5842465at2759"/>
<evidence type="ECO:0000313" key="1">
    <source>
        <dbReference type="EMBL" id="VDD85904.1"/>
    </source>
</evidence>
<gene>
    <name evidence="1" type="ORF">EVEC_LOCUS1047</name>
</gene>
<dbReference type="WBParaSite" id="EVEC_0000133901-mRNA-1">
    <property type="protein sequence ID" value="EVEC_0000133901-mRNA-1"/>
    <property type="gene ID" value="EVEC_0000133901"/>
</dbReference>
<protein>
    <submittedName>
        <fullName evidence="3">Pept_C1 domain-containing protein</fullName>
    </submittedName>
</protein>
<sequence>MDLRNVLKLMYPEESSEFDELDVQKLRSKITEWLLKKGFSTMHNFTKDSDNKWKLPEQSDCGSCGKYKVGNLKGVARDFGSAGEDNG</sequence>
<keyword evidence="2" id="KW-1185">Reference proteome</keyword>